<feature type="transmembrane region" description="Helical" evidence="2">
    <location>
        <begin position="95"/>
        <end position="122"/>
    </location>
</feature>
<feature type="compositionally biased region" description="Basic and acidic residues" evidence="1">
    <location>
        <begin position="1"/>
        <end position="19"/>
    </location>
</feature>
<keyword evidence="4" id="KW-1185">Reference proteome</keyword>
<feature type="compositionally biased region" description="Acidic residues" evidence="1">
    <location>
        <begin position="77"/>
        <end position="86"/>
    </location>
</feature>
<evidence type="ECO:0008006" key="5">
    <source>
        <dbReference type="Google" id="ProtNLM"/>
    </source>
</evidence>
<dbReference type="PANTHER" id="PTHR40040">
    <property type="entry name" value="SMALL HYDROPHOBIC PROTEIN-RELATED"/>
    <property type="match status" value="1"/>
</dbReference>
<feature type="region of interest" description="Disordered" evidence="1">
    <location>
        <begin position="1"/>
        <end position="46"/>
    </location>
</feature>
<feature type="region of interest" description="Disordered" evidence="1">
    <location>
        <begin position="63"/>
        <end position="86"/>
    </location>
</feature>
<comment type="caution">
    <text evidence="3">The sequence shown here is derived from an EMBL/GenBank/DDBJ whole genome shotgun (WGS) entry which is preliminary data.</text>
</comment>
<keyword evidence="2" id="KW-0472">Membrane</keyword>
<evidence type="ECO:0000313" key="3">
    <source>
        <dbReference type="EMBL" id="MBB5173904.1"/>
    </source>
</evidence>
<name>A0A840QRB2_9BACI</name>
<reference evidence="3 4" key="1">
    <citation type="submission" date="2020-08" db="EMBL/GenBank/DDBJ databases">
        <title>Genomic Encyclopedia of Type Strains, Phase IV (KMG-IV): sequencing the most valuable type-strain genomes for metagenomic binning, comparative biology and taxonomic classification.</title>
        <authorList>
            <person name="Goeker M."/>
        </authorList>
    </citation>
    <scope>NUCLEOTIDE SEQUENCE [LARGE SCALE GENOMIC DNA]</scope>
    <source>
        <strain evidence="3 4">DSM 24696</strain>
    </source>
</reference>
<dbReference type="InterPro" id="IPR055338">
    <property type="entry name" value="YqfX-like"/>
</dbReference>
<dbReference type="AlphaFoldDB" id="A0A840QRB2"/>
<accession>A0A840QRB2</accession>
<evidence type="ECO:0000256" key="2">
    <source>
        <dbReference type="SAM" id="Phobius"/>
    </source>
</evidence>
<dbReference type="Proteomes" id="UP000551878">
    <property type="component" value="Unassembled WGS sequence"/>
</dbReference>
<sequence length="153" mass="16375">MDREEQEQRRKQPDLKLVEDDPDTLDSVGELDELEEGSVNEEDSLTDHTLDYGAETAAEIAPNAGLGAREGGLERGEESDDMASTEMEEQRGMGVIGIVVSILSLFFMPILLGIAGIVLGFIARRSGANGLGNTAIVIGAFSVIASLFFTPFV</sequence>
<organism evidence="3 4">
    <name type="scientific">Texcoconibacillus texcoconensis</name>
    <dbReference type="NCBI Taxonomy" id="1095777"/>
    <lineage>
        <taxon>Bacteria</taxon>
        <taxon>Bacillati</taxon>
        <taxon>Bacillota</taxon>
        <taxon>Bacilli</taxon>
        <taxon>Bacillales</taxon>
        <taxon>Bacillaceae</taxon>
        <taxon>Texcoconibacillus</taxon>
    </lineage>
</organism>
<keyword evidence="2" id="KW-1133">Transmembrane helix</keyword>
<dbReference type="RefSeq" id="WP_184664341.1">
    <property type="nucleotide sequence ID" value="NZ_JACHHB010000009.1"/>
</dbReference>
<dbReference type="EMBL" id="JACHHB010000009">
    <property type="protein sequence ID" value="MBB5173904.1"/>
    <property type="molecule type" value="Genomic_DNA"/>
</dbReference>
<feature type="transmembrane region" description="Helical" evidence="2">
    <location>
        <begin position="134"/>
        <end position="152"/>
    </location>
</feature>
<protein>
    <recommendedName>
        <fullName evidence="5">DUF4190 domain-containing protein</fullName>
    </recommendedName>
</protein>
<dbReference type="PANTHER" id="PTHR40040:SF1">
    <property type="entry name" value="MEMBRANE PROTEIN"/>
    <property type="match status" value="1"/>
</dbReference>
<evidence type="ECO:0000256" key="1">
    <source>
        <dbReference type="SAM" id="MobiDB-lite"/>
    </source>
</evidence>
<proteinExistence type="predicted"/>
<keyword evidence="2" id="KW-0812">Transmembrane</keyword>
<feature type="compositionally biased region" description="Acidic residues" evidence="1">
    <location>
        <begin position="20"/>
        <end position="44"/>
    </location>
</feature>
<gene>
    <name evidence="3" type="ORF">HNQ41_002094</name>
</gene>
<evidence type="ECO:0000313" key="4">
    <source>
        <dbReference type="Proteomes" id="UP000551878"/>
    </source>
</evidence>